<evidence type="ECO:0000313" key="2">
    <source>
        <dbReference type="RefSeq" id="XP_005727588.1"/>
    </source>
</evidence>
<protein>
    <submittedName>
        <fullName evidence="2">Multidrug resistance-associated protein 9-like</fullName>
    </submittedName>
</protein>
<reference evidence="2" key="1">
    <citation type="submission" date="2025-08" db="UniProtKB">
        <authorList>
            <consortium name="RefSeq"/>
        </authorList>
    </citation>
    <scope>IDENTIFICATION</scope>
</reference>
<gene>
    <name evidence="2" type="primary">LOC102203319</name>
</gene>
<accession>A0A9Y3QYI5</accession>
<dbReference type="Proteomes" id="UP000695023">
    <property type="component" value="Unplaced"/>
</dbReference>
<organism evidence="1 2">
    <name type="scientific">Pundamilia nyererei</name>
    <dbReference type="NCBI Taxonomy" id="303518"/>
    <lineage>
        <taxon>Eukaryota</taxon>
        <taxon>Metazoa</taxon>
        <taxon>Chordata</taxon>
        <taxon>Craniata</taxon>
        <taxon>Vertebrata</taxon>
        <taxon>Euteleostomi</taxon>
        <taxon>Actinopterygii</taxon>
        <taxon>Neopterygii</taxon>
        <taxon>Teleostei</taxon>
        <taxon>Neoteleostei</taxon>
        <taxon>Acanthomorphata</taxon>
        <taxon>Ovalentaria</taxon>
        <taxon>Cichlomorphae</taxon>
        <taxon>Cichliformes</taxon>
        <taxon>Cichlidae</taxon>
        <taxon>African cichlids</taxon>
        <taxon>Pseudocrenilabrinae</taxon>
        <taxon>Haplochromini</taxon>
        <taxon>Pundamilia</taxon>
    </lineage>
</organism>
<dbReference type="AlphaFoldDB" id="A0A9Y3QYI5"/>
<sequence>MASARVEHPADLVVWGGEELGPVSLASEDTDNDNREIPHPCPFGKYRRSLETLIPFRCSSPESHAVDNAGLISSSVFLWMIPKMWAMFKNGLDTSDLHLSPFDVVDISAKRSLFADSHFSVVV</sequence>
<evidence type="ECO:0000313" key="1">
    <source>
        <dbReference type="Proteomes" id="UP000695023"/>
    </source>
</evidence>
<keyword evidence="1" id="KW-1185">Reference proteome</keyword>
<dbReference type="GeneID" id="102203319"/>
<proteinExistence type="predicted"/>
<name>A0A9Y3QYI5_9CICH</name>
<dbReference type="RefSeq" id="XP_005727588.1">
    <property type="nucleotide sequence ID" value="XM_005727531.1"/>
</dbReference>